<sequence length="46" mass="5466">MRQNAFQIDHTGKRHFLNRKSSFWPYRDASLVNGQVKEEFFACAFS</sequence>
<dbReference type="AlphaFoldDB" id="A0A212LKX9"/>
<accession>A0A212LKX9</accession>
<protein>
    <submittedName>
        <fullName evidence="1">Uncharacterized protein</fullName>
    </submittedName>
</protein>
<evidence type="ECO:0000313" key="1">
    <source>
        <dbReference type="EMBL" id="SCM78203.1"/>
    </source>
</evidence>
<gene>
    <name evidence="1" type="ORF">KL86PLE_60526</name>
</gene>
<dbReference type="EMBL" id="FMJD01000010">
    <property type="protein sequence ID" value="SCM78203.1"/>
    <property type="molecule type" value="Genomic_DNA"/>
</dbReference>
<organism evidence="1">
    <name type="scientific">uncultured Pleomorphomonas sp</name>
    <dbReference type="NCBI Taxonomy" id="442121"/>
    <lineage>
        <taxon>Bacteria</taxon>
        <taxon>Pseudomonadati</taxon>
        <taxon>Pseudomonadota</taxon>
        <taxon>Alphaproteobacteria</taxon>
        <taxon>Hyphomicrobiales</taxon>
        <taxon>Pleomorphomonadaceae</taxon>
        <taxon>Pleomorphomonas</taxon>
        <taxon>environmental samples</taxon>
    </lineage>
</organism>
<name>A0A212LKX9_9HYPH</name>
<dbReference type="RefSeq" id="WP_288197956.1">
    <property type="nucleotide sequence ID" value="NZ_LT608334.1"/>
</dbReference>
<proteinExistence type="predicted"/>
<reference evidence="1" key="1">
    <citation type="submission" date="2016-08" db="EMBL/GenBank/DDBJ databases">
        <authorList>
            <person name="Seilhamer J.J."/>
        </authorList>
    </citation>
    <scope>NUCLEOTIDE SEQUENCE</scope>
    <source>
        <strain evidence="1">86</strain>
    </source>
</reference>